<evidence type="ECO:0000256" key="3">
    <source>
        <dbReference type="ARBA" id="ARBA00022448"/>
    </source>
</evidence>
<evidence type="ECO:0000259" key="11">
    <source>
        <dbReference type="Pfam" id="PF00462"/>
    </source>
</evidence>
<dbReference type="GO" id="GO:0015038">
    <property type="term" value="F:glutathione disulfide oxidoreductase activity"/>
    <property type="evidence" value="ECO:0007669"/>
    <property type="project" value="TreeGrafter"/>
</dbReference>
<dbReference type="CDD" id="cd03419">
    <property type="entry name" value="GRX_GRXh_1_2_like"/>
    <property type="match status" value="1"/>
</dbReference>
<dbReference type="EMBL" id="JACMRX010000002">
    <property type="protein sequence ID" value="KAF7995629.1"/>
    <property type="molecule type" value="Genomic_DNA"/>
</dbReference>
<dbReference type="NCBIfam" id="TIGR02180">
    <property type="entry name" value="GRX_euk"/>
    <property type="match status" value="1"/>
</dbReference>
<evidence type="ECO:0000256" key="9">
    <source>
        <dbReference type="ARBA" id="ARBA00038558"/>
    </source>
</evidence>
<accession>A0A835CU06</accession>
<evidence type="ECO:0000256" key="8">
    <source>
        <dbReference type="ARBA" id="ARBA00037470"/>
    </source>
</evidence>
<dbReference type="InterPro" id="IPR036249">
    <property type="entry name" value="Thioredoxin-like_sf"/>
</dbReference>
<evidence type="ECO:0000256" key="10">
    <source>
        <dbReference type="ARBA" id="ARBA00039819"/>
    </source>
</evidence>
<dbReference type="FunFam" id="3.40.30.10:FF:000026">
    <property type="entry name" value="Glutaredoxin 2"/>
    <property type="match status" value="1"/>
</dbReference>
<name>A0A835CU06_APHGI</name>
<keyword evidence="6" id="KW-0318">Glutathionylation</keyword>
<keyword evidence="13" id="KW-1185">Reference proteome</keyword>
<dbReference type="GO" id="GO:0005737">
    <property type="term" value="C:cytoplasm"/>
    <property type="evidence" value="ECO:0007669"/>
    <property type="project" value="TreeGrafter"/>
</dbReference>
<keyword evidence="5" id="KW-1015">Disulfide bond</keyword>
<dbReference type="Proteomes" id="UP000639338">
    <property type="component" value="Unassembled WGS sequence"/>
</dbReference>
<reference evidence="12 13" key="1">
    <citation type="submission" date="2020-08" db="EMBL/GenBank/DDBJ databases">
        <title>Aphidius gifuensis genome sequencing and assembly.</title>
        <authorList>
            <person name="Du Z."/>
        </authorList>
    </citation>
    <scope>NUCLEOTIDE SEQUENCE [LARGE SCALE GENOMIC DNA]</scope>
    <source>
        <strain evidence="12">YNYX2018</strain>
        <tissue evidence="12">Adults</tissue>
    </source>
</reference>
<sequence>MGSSVSSTARRVIMPAAREFVESAIAADTVVIFSKSSCPYCKMAKEVFDKLNQAYKAIELNERKDGDEIQDVLLEMTGARTVPRVFIKGECIGGGTDCKKMFDNGELQKKL</sequence>
<keyword evidence="4" id="KW-0249">Electron transport</keyword>
<keyword evidence="7" id="KW-0676">Redox-active center</keyword>
<feature type="domain" description="Glutaredoxin" evidence="11">
    <location>
        <begin position="30"/>
        <end position="92"/>
    </location>
</feature>
<comment type="caution">
    <text evidence="12">The sequence shown here is derived from an EMBL/GenBank/DDBJ whole genome shotgun (WGS) entry which is preliminary data.</text>
</comment>
<dbReference type="InterPro" id="IPR014025">
    <property type="entry name" value="Glutaredoxin_subgr"/>
</dbReference>
<dbReference type="InterPro" id="IPR011899">
    <property type="entry name" value="Glutaredoxin_euk/vir"/>
</dbReference>
<dbReference type="PRINTS" id="PR00160">
    <property type="entry name" value="GLUTAREDOXIN"/>
</dbReference>
<evidence type="ECO:0000256" key="7">
    <source>
        <dbReference type="ARBA" id="ARBA00023284"/>
    </source>
</evidence>
<evidence type="ECO:0000256" key="1">
    <source>
        <dbReference type="ARBA" id="ARBA00002549"/>
    </source>
</evidence>
<dbReference type="InterPro" id="IPR002109">
    <property type="entry name" value="Glutaredoxin"/>
</dbReference>
<proteinExistence type="inferred from homology"/>
<dbReference type="PROSITE" id="PS51354">
    <property type="entry name" value="GLUTAREDOXIN_2"/>
    <property type="match status" value="1"/>
</dbReference>
<dbReference type="SUPFAM" id="SSF52833">
    <property type="entry name" value="Thioredoxin-like"/>
    <property type="match status" value="1"/>
</dbReference>
<comment type="similarity">
    <text evidence="2">Belongs to the glutaredoxin family.</text>
</comment>
<evidence type="ECO:0000256" key="5">
    <source>
        <dbReference type="ARBA" id="ARBA00023157"/>
    </source>
</evidence>
<evidence type="ECO:0000256" key="2">
    <source>
        <dbReference type="ARBA" id="ARBA00007787"/>
    </source>
</evidence>
<dbReference type="PANTHER" id="PTHR45694:SF5">
    <property type="entry name" value="GLUTAREDOXIN 2"/>
    <property type="match status" value="1"/>
</dbReference>
<organism evidence="12 13">
    <name type="scientific">Aphidius gifuensis</name>
    <name type="common">Parasitoid wasp</name>
    <dbReference type="NCBI Taxonomy" id="684658"/>
    <lineage>
        <taxon>Eukaryota</taxon>
        <taxon>Metazoa</taxon>
        <taxon>Ecdysozoa</taxon>
        <taxon>Arthropoda</taxon>
        <taxon>Hexapoda</taxon>
        <taxon>Insecta</taxon>
        <taxon>Pterygota</taxon>
        <taxon>Neoptera</taxon>
        <taxon>Endopterygota</taxon>
        <taxon>Hymenoptera</taxon>
        <taxon>Apocrita</taxon>
        <taxon>Ichneumonoidea</taxon>
        <taxon>Braconidae</taxon>
        <taxon>Aphidiinae</taxon>
        <taxon>Aphidius</taxon>
    </lineage>
</organism>
<dbReference type="InterPro" id="IPR011767">
    <property type="entry name" value="GLR_AS"/>
</dbReference>
<comment type="function">
    <text evidence="8">Glutathione-dependent oxidoreductase that facilitates the maintenance of mitochondrial redox homeostasis upon induction of apoptosis by oxidative stress. Involved in response to hydrogen peroxide and regulation of apoptosis caused by oxidative stress. Acts as a very efficient catalyst of monothiol reactions because of its high affinity for protein glutathione-mixed disulfides. Can receive electrons not only from glutathione (GSH), but also from thioredoxin reductase supporting both monothiol and dithiol reactions. Efficiently catalyzes both glutathionylation and deglutathionylation of mitochondrial complex I, which in turn regulates the superoxide production by the complex. Overexpression decreases the susceptibility to apoptosis and prevents loss of cardiolipin and cytochrome c release.</text>
</comment>
<dbReference type="PROSITE" id="PS00195">
    <property type="entry name" value="GLUTAREDOXIN_1"/>
    <property type="match status" value="1"/>
</dbReference>
<dbReference type="Pfam" id="PF00462">
    <property type="entry name" value="Glutaredoxin"/>
    <property type="match status" value="1"/>
</dbReference>
<evidence type="ECO:0000256" key="4">
    <source>
        <dbReference type="ARBA" id="ARBA00022982"/>
    </source>
</evidence>
<evidence type="ECO:0000256" key="6">
    <source>
        <dbReference type="ARBA" id="ARBA00023206"/>
    </source>
</evidence>
<dbReference type="Gene3D" id="3.40.30.10">
    <property type="entry name" value="Glutaredoxin"/>
    <property type="match status" value="1"/>
</dbReference>
<dbReference type="OrthoDB" id="418495at2759"/>
<dbReference type="PANTHER" id="PTHR45694">
    <property type="entry name" value="GLUTAREDOXIN 2"/>
    <property type="match status" value="1"/>
</dbReference>
<protein>
    <recommendedName>
        <fullName evidence="10">Glutaredoxin-2, mitochondrial</fullName>
    </recommendedName>
</protein>
<comment type="function">
    <text evidence="1">Has a glutathione-disulfide oxidoreductase activity in the presence of NADPH and glutathione reductase. Reduces low molecular weight disulfides and proteins.</text>
</comment>
<comment type="subunit">
    <text evidence="9">Monomer; active form. Homodimer; inactive form. The homodimer is probably linked by 1 2Fe-2S cluster.</text>
</comment>
<dbReference type="GO" id="GO:0034599">
    <property type="term" value="P:cellular response to oxidative stress"/>
    <property type="evidence" value="ECO:0007669"/>
    <property type="project" value="TreeGrafter"/>
</dbReference>
<gene>
    <name evidence="12" type="ORF">HCN44_006736</name>
</gene>
<evidence type="ECO:0000313" key="13">
    <source>
        <dbReference type="Proteomes" id="UP000639338"/>
    </source>
</evidence>
<keyword evidence="3" id="KW-0813">Transport</keyword>
<dbReference type="AlphaFoldDB" id="A0A835CU06"/>
<evidence type="ECO:0000313" key="12">
    <source>
        <dbReference type="EMBL" id="KAF7995629.1"/>
    </source>
</evidence>